<evidence type="ECO:0000313" key="2">
    <source>
        <dbReference type="Ensembl" id="ENSNMLP00000034493.1"/>
    </source>
</evidence>
<feature type="region of interest" description="Disordered" evidence="1">
    <location>
        <begin position="293"/>
        <end position="492"/>
    </location>
</feature>
<protein>
    <recommendedName>
        <fullName evidence="4">OSK domain-containing protein</fullName>
    </recommendedName>
</protein>
<feature type="compositionally biased region" description="Low complexity" evidence="1">
    <location>
        <begin position="343"/>
        <end position="355"/>
    </location>
</feature>
<sequence length="492" mass="53626">MAEGGRQTSPCESCRMYQQEISLLRDKIYALETERGLNDTLPVEPGKKTEKTDTCNLKLNDTITFPKLNRQLGARPKQRQHARKNAPEIKLTNRFSPLSENVYNKQKMSEKNKEHEVKTKMERNTVPSVKARDTLLLGDGAISNINNEIMTTVTYPSATVSDIIDVLNKEITNNPGINKLVLHVGAVDTRNGESEVLKEKFNKLFERLDCLDKDAIQIFISGPIPNIDGRINKFSRLFQLNTWLSKVCKSRGLYFIENFNLFWKRDDLFKGNGPHLSRGGVRRLTENLLHALQNPWRPEQQERAERSMRRAPGSPAKVSPASPIKDSVAAASSAPTVKDSATAKDPATAAPAAPTVEDSATVKDPATVKESAAPENISTIAAAPPASASPGKSSASAPPASIVNDSAEGALSSTPPQALSPTGTSTPSRDFSESFPSPKSPMGFPSHFEALIKQGIQMTPRTPVMSRPRLSSPKTYHAPPPPPISSSFTAAV</sequence>
<dbReference type="AlphaFoldDB" id="A0A8C6UDQ7"/>
<proteinExistence type="predicted"/>
<name>A0A8C6UDQ7_9GOBI</name>
<feature type="compositionally biased region" description="Low complexity" evidence="1">
    <location>
        <begin position="381"/>
        <end position="401"/>
    </location>
</feature>
<keyword evidence="3" id="KW-1185">Reference proteome</keyword>
<dbReference type="Gene3D" id="3.40.50.12700">
    <property type="match status" value="1"/>
</dbReference>
<reference evidence="2" key="2">
    <citation type="submission" date="2025-09" db="UniProtKB">
        <authorList>
            <consortium name="Ensembl"/>
        </authorList>
    </citation>
    <scope>IDENTIFICATION</scope>
</reference>
<organism evidence="2 3">
    <name type="scientific">Neogobius melanostomus</name>
    <name type="common">round goby</name>
    <dbReference type="NCBI Taxonomy" id="47308"/>
    <lineage>
        <taxon>Eukaryota</taxon>
        <taxon>Metazoa</taxon>
        <taxon>Chordata</taxon>
        <taxon>Craniata</taxon>
        <taxon>Vertebrata</taxon>
        <taxon>Euteleostomi</taxon>
        <taxon>Actinopterygii</taxon>
        <taxon>Neopterygii</taxon>
        <taxon>Teleostei</taxon>
        <taxon>Neoteleostei</taxon>
        <taxon>Acanthomorphata</taxon>
        <taxon>Gobiaria</taxon>
        <taxon>Gobiiformes</taxon>
        <taxon>Gobioidei</taxon>
        <taxon>Gobiidae</taxon>
        <taxon>Benthophilinae</taxon>
        <taxon>Neogobiini</taxon>
        <taxon>Neogobius</taxon>
    </lineage>
</organism>
<evidence type="ECO:0000256" key="1">
    <source>
        <dbReference type="SAM" id="MobiDB-lite"/>
    </source>
</evidence>
<dbReference type="Ensembl" id="ENSNMLT00000038430.1">
    <property type="protein sequence ID" value="ENSNMLP00000034493.1"/>
    <property type="gene ID" value="ENSNMLG00000021468.1"/>
</dbReference>
<feature type="compositionally biased region" description="Basic and acidic residues" evidence="1">
    <location>
        <begin position="299"/>
        <end position="308"/>
    </location>
</feature>
<dbReference type="Proteomes" id="UP000694523">
    <property type="component" value="Unplaced"/>
</dbReference>
<feature type="compositionally biased region" description="Polar residues" evidence="1">
    <location>
        <begin position="411"/>
        <end position="437"/>
    </location>
</feature>
<dbReference type="Gene3D" id="3.40.50.12690">
    <property type="match status" value="1"/>
</dbReference>
<accession>A0A8C6UDQ7</accession>
<reference evidence="2" key="1">
    <citation type="submission" date="2025-08" db="UniProtKB">
        <authorList>
            <consortium name="Ensembl"/>
        </authorList>
    </citation>
    <scope>IDENTIFICATION</scope>
</reference>
<evidence type="ECO:0000313" key="3">
    <source>
        <dbReference type="Proteomes" id="UP000694523"/>
    </source>
</evidence>
<evidence type="ECO:0008006" key="4">
    <source>
        <dbReference type="Google" id="ProtNLM"/>
    </source>
</evidence>
<dbReference type="SUPFAM" id="SSF52266">
    <property type="entry name" value="SGNH hydrolase"/>
    <property type="match status" value="1"/>
</dbReference>